<dbReference type="InterPro" id="IPR011234">
    <property type="entry name" value="Fumarylacetoacetase-like_C"/>
</dbReference>
<protein>
    <submittedName>
        <fullName evidence="5">Fumarylacetoacetate hydrolase</fullName>
    </submittedName>
</protein>
<keyword evidence="6" id="KW-1185">Reference proteome</keyword>
<dbReference type="RefSeq" id="WP_172175108.1">
    <property type="nucleotide sequence ID" value="NZ_WOEZ01000217.1"/>
</dbReference>
<keyword evidence="5" id="KW-0378">Hydrolase</keyword>
<evidence type="ECO:0000256" key="2">
    <source>
        <dbReference type="ARBA" id="ARBA00010211"/>
    </source>
</evidence>
<evidence type="ECO:0000256" key="3">
    <source>
        <dbReference type="ARBA" id="ARBA00022723"/>
    </source>
</evidence>
<dbReference type="GO" id="GO:0046872">
    <property type="term" value="F:metal ion binding"/>
    <property type="evidence" value="ECO:0007669"/>
    <property type="project" value="UniProtKB-KW"/>
</dbReference>
<organism evidence="5 6">
    <name type="scientific">Paraburkholderia elongata</name>
    <dbReference type="NCBI Taxonomy" id="2675747"/>
    <lineage>
        <taxon>Bacteria</taxon>
        <taxon>Pseudomonadati</taxon>
        <taxon>Pseudomonadota</taxon>
        <taxon>Betaproteobacteria</taxon>
        <taxon>Burkholderiales</taxon>
        <taxon>Burkholderiaceae</taxon>
        <taxon>Paraburkholderia</taxon>
    </lineage>
</organism>
<dbReference type="Gene3D" id="3.90.850.10">
    <property type="entry name" value="Fumarylacetoacetase-like, C-terminal domain"/>
    <property type="match status" value="1"/>
</dbReference>
<name>A0A972SMN2_9BURK</name>
<dbReference type="InterPro" id="IPR051121">
    <property type="entry name" value="FAH"/>
</dbReference>
<dbReference type="Proteomes" id="UP000655523">
    <property type="component" value="Unassembled WGS sequence"/>
</dbReference>
<comment type="cofactor">
    <cofactor evidence="1">
        <name>Mg(2+)</name>
        <dbReference type="ChEBI" id="CHEBI:18420"/>
    </cofactor>
</comment>
<dbReference type="EMBL" id="WOEZ01000217">
    <property type="protein sequence ID" value="NPT60357.1"/>
    <property type="molecule type" value="Genomic_DNA"/>
</dbReference>
<dbReference type="PANTHER" id="PTHR42796:SF4">
    <property type="entry name" value="FUMARYLACETOACETATE HYDROLASE DOMAIN-CONTAINING PROTEIN 2A"/>
    <property type="match status" value="1"/>
</dbReference>
<proteinExistence type="inferred from homology"/>
<evidence type="ECO:0000259" key="4">
    <source>
        <dbReference type="Pfam" id="PF01557"/>
    </source>
</evidence>
<reference evidence="5 6" key="1">
    <citation type="submission" date="2019-11" db="EMBL/GenBank/DDBJ databases">
        <title>Metabolism of dissolved organic matter in forest soils.</title>
        <authorList>
            <person name="Cyle K.T."/>
            <person name="Wilhelm R.C."/>
            <person name="Martinez C.E."/>
        </authorList>
    </citation>
    <scope>NUCLEOTIDE SEQUENCE [LARGE SCALE GENOMIC DNA]</scope>
    <source>
        <strain evidence="5 6">5N</strain>
    </source>
</reference>
<comment type="caution">
    <text evidence="5">The sequence shown here is derived from an EMBL/GenBank/DDBJ whole genome shotgun (WGS) entry which is preliminary data.</text>
</comment>
<dbReference type="AlphaFoldDB" id="A0A972SMN2"/>
<accession>A0A972SMN2</accession>
<dbReference type="PANTHER" id="PTHR42796">
    <property type="entry name" value="FUMARYLACETOACETATE HYDROLASE DOMAIN-CONTAINING PROTEIN 2A-RELATED"/>
    <property type="match status" value="1"/>
</dbReference>
<dbReference type="GO" id="GO:0016787">
    <property type="term" value="F:hydrolase activity"/>
    <property type="evidence" value="ECO:0007669"/>
    <property type="project" value="UniProtKB-KW"/>
</dbReference>
<evidence type="ECO:0000313" key="6">
    <source>
        <dbReference type="Proteomes" id="UP000655523"/>
    </source>
</evidence>
<dbReference type="GO" id="GO:0044281">
    <property type="term" value="P:small molecule metabolic process"/>
    <property type="evidence" value="ECO:0007669"/>
    <property type="project" value="UniProtKB-ARBA"/>
</dbReference>
<sequence>MAESLLRYQDAGSFRWGRLVGDAPRGASDTIEVAPLLTNAQKTSELLNALSSGTVHEEPPFRLPASSLLSPVTSDGQLVCQGLNYAEHSGESGHHLRRQNLFFMKASSSLTGPYADIVRPREVELLDYEVEIGVVMRRAVTGACEVTDETIGDYVAGVVLCNDVSARDTMFGASFLQWFQGKSYRGFCPAGPILLALDPDEVAETLNALEITLDWGNTQRQSARSDQLIFRPAETITQLSEIMDLAPGDMILTGTPGGVLAKGSPKVVDILAAHLMADETRRDALRAEMTARTTFLQPGDVLRLTMRDTRSGKLIGGQETRIV</sequence>
<keyword evidence="3" id="KW-0479">Metal-binding</keyword>
<feature type="domain" description="Fumarylacetoacetase-like C-terminal" evidence="4">
    <location>
        <begin position="78"/>
        <end position="309"/>
    </location>
</feature>
<evidence type="ECO:0000256" key="1">
    <source>
        <dbReference type="ARBA" id="ARBA00001946"/>
    </source>
</evidence>
<dbReference type="Pfam" id="PF01557">
    <property type="entry name" value="FAA_hydrolase"/>
    <property type="match status" value="1"/>
</dbReference>
<dbReference type="InterPro" id="IPR036663">
    <property type="entry name" value="Fumarylacetoacetase_C_sf"/>
</dbReference>
<comment type="similarity">
    <text evidence="2">Belongs to the FAH family.</text>
</comment>
<dbReference type="SUPFAM" id="SSF56529">
    <property type="entry name" value="FAH"/>
    <property type="match status" value="1"/>
</dbReference>
<evidence type="ECO:0000313" key="5">
    <source>
        <dbReference type="EMBL" id="NPT60357.1"/>
    </source>
</evidence>
<gene>
    <name evidence="5" type="ORF">GNZ13_38840</name>
</gene>